<name>A0A9N9N862_9GLOM</name>
<feature type="compositionally biased region" description="Basic and acidic residues" evidence="1">
    <location>
        <begin position="87"/>
        <end position="97"/>
    </location>
</feature>
<feature type="region of interest" description="Disordered" evidence="1">
    <location>
        <begin position="141"/>
        <end position="216"/>
    </location>
</feature>
<organism evidence="2 3">
    <name type="scientific">Ambispora leptoticha</name>
    <dbReference type="NCBI Taxonomy" id="144679"/>
    <lineage>
        <taxon>Eukaryota</taxon>
        <taxon>Fungi</taxon>
        <taxon>Fungi incertae sedis</taxon>
        <taxon>Mucoromycota</taxon>
        <taxon>Glomeromycotina</taxon>
        <taxon>Glomeromycetes</taxon>
        <taxon>Archaeosporales</taxon>
        <taxon>Ambisporaceae</taxon>
        <taxon>Ambispora</taxon>
    </lineage>
</organism>
<evidence type="ECO:0000313" key="2">
    <source>
        <dbReference type="EMBL" id="CAG8712639.1"/>
    </source>
</evidence>
<dbReference type="Proteomes" id="UP000789508">
    <property type="component" value="Unassembled WGS sequence"/>
</dbReference>
<feature type="region of interest" description="Disordered" evidence="1">
    <location>
        <begin position="85"/>
        <end position="115"/>
    </location>
</feature>
<feature type="compositionally biased region" description="Basic and acidic residues" evidence="1">
    <location>
        <begin position="105"/>
        <end position="115"/>
    </location>
</feature>
<feature type="compositionally biased region" description="Basic and acidic residues" evidence="1">
    <location>
        <begin position="143"/>
        <end position="160"/>
    </location>
</feature>
<comment type="caution">
    <text evidence="2">The sequence shown here is derived from an EMBL/GenBank/DDBJ whole genome shotgun (WGS) entry which is preliminary data.</text>
</comment>
<gene>
    <name evidence="2" type="ORF">ALEPTO_LOCUS11960</name>
</gene>
<feature type="non-terminal residue" evidence="2">
    <location>
        <position position="216"/>
    </location>
</feature>
<keyword evidence="3" id="KW-1185">Reference proteome</keyword>
<dbReference type="AlphaFoldDB" id="A0A9N9N862"/>
<dbReference type="EMBL" id="CAJVPS010023107">
    <property type="protein sequence ID" value="CAG8712639.1"/>
    <property type="molecule type" value="Genomic_DNA"/>
</dbReference>
<accession>A0A9N9N862</accession>
<evidence type="ECO:0000256" key="1">
    <source>
        <dbReference type="SAM" id="MobiDB-lite"/>
    </source>
</evidence>
<protein>
    <submittedName>
        <fullName evidence="2">3181_t:CDS:1</fullName>
    </submittedName>
</protein>
<evidence type="ECO:0000313" key="3">
    <source>
        <dbReference type="Proteomes" id="UP000789508"/>
    </source>
</evidence>
<sequence>QIREVLVEAKYRLPGNVVQKWQEKAKIIELNSGSINYLTNMSQKEVKKKEKEEILVRDKKENSLETVQQQLQKLDIATDQQNQVASKQEEMKQDNSKTKRVAKRGVRDTSAEQTKKDKATIRLVRYNNWVLEWETQYNSNKDNQNRLERSQSREKEEKILGARRKREKKELSEEFEYKKNEAKELAKEETTKNRKKNIKEDKEAKQKRTKNKEETS</sequence>
<feature type="compositionally biased region" description="Basic and acidic residues" evidence="1">
    <location>
        <begin position="168"/>
        <end position="216"/>
    </location>
</feature>
<reference evidence="2" key="1">
    <citation type="submission" date="2021-06" db="EMBL/GenBank/DDBJ databases">
        <authorList>
            <person name="Kallberg Y."/>
            <person name="Tangrot J."/>
            <person name="Rosling A."/>
        </authorList>
    </citation>
    <scope>NUCLEOTIDE SEQUENCE</scope>
    <source>
        <strain evidence="2">FL130A</strain>
    </source>
</reference>
<proteinExistence type="predicted"/>